<evidence type="ECO:0008006" key="5">
    <source>
        <dbReference type="Google" id="ProtNLM"/>
    </source>
</evidence>
<evidence type="ECO:0000313" key="4">
    <source>
        <dbReference type="Proteomes" id="UP000606653"/>
    </source>
</evidence>
<dbReference type="Proteomes" id="UP000606653">
    <property type="component" value="Unassembled WGS sequence"/>
</dbReference>
<comment type="caution">
    <text evidence="3">The sequence shown here is derived from an EMBL/GenBank/DDBJ whole genome shotgun (WGS) entry which is preliminary data.</text>
</comment>
<keyword evidence="4" id="KW-1185">Reference proteome</keyword>
<keyword evidence="2" id="KW-0812">Transmembrane</keyword>
<accession>A0ABQ2L4A0</accession>
<evidence type="ECO:0000256" key="1">
    <source>
        <dbReference type="SAM" id="MobiDB-lite"/>
    </source>
</evidence>
<organism evidence="3 4">
    <name type="scientific">Saccharibacillus kuerlensis</name>
    <dbReference type="NCBI Taxonomy" id="459527"/>
    <lineage>
        <taxon>Bacteria</taxon>
        <taxon>Bacillati</taxon>
        <taxon>Bacillota</taxon>
        <taxon>Bacilli</taxon>
        <taxon>Bacillales</taxon>
        <taxon>Paenibacillaceae</taxon>
        <taxon>Saccharibacillus</taxon>
    </lineage>
</organism>
<protein>
    <recommendedName>
        <fullName evidence="5">HNH endonuclease</fullName>
    </recommendedName>
</protein>
<feature type="region of interest" description="Disordered" evidence="1">
    <location>
        <begin position="61"/>
        <end position="95"/>
    </location>
</feature>
<dbReference type="EMBL" id="BMLN01000005">
    <property type="protein sequence ID" value="GGO00080.1"/>
    <property type="molecule type" value="Genomic_DNA"/>
</dbReference>
<feature type="transmembrane region" description="Helical" evidence="2">
    <location>
        <begin position="6"/>
        <end position="25"/>
    </location>
</feature>
<reference evidence="4" key="1">
    <citation type="journal article" date="2019" name="Int. J. Syst. Evol. Microbiol.">
        <title>The Global Catalogue of Microorganisms (GCM) 10K type strain sequencing project: providing services to taxonomists for standard genome sequencing and annotation.</title>
        <authorList>
            <consortium name="The Broad Institute Genomics Platform"/>
            <consortium name="The Broad Institute Genome Sequencing Center for Infectious Disease"/>
            <person name="Wu L."/>
            <person name="Ma J."/>
        </authorList>
    </citation>
    <scope>NUCLEOTIDE SEQUENCE [LARGE SCALE GENOMIC DNA]</scope>
    <source>
        <strain evidence="4">CGMCC 1.6964</strain>
    </source>
</reference>
<evidence type="ECO:0000256" key="2">
    <source>
        <dbReference type="SAM" id="Phobius"/>
    </source>
</evidence>
<sequence>MMPVTIAWMLGAAILVGALAVFLVVRAKRSRQAASNVVDLSTARRRKLKEGTKTIKPEAPLKSKRTVRSSKGAEIRRFTPKSSEERQQPCSRCHKKSDSVGFFVDDYGNLLGVCKECRKAAKNRDLMPL</sequence>
<name>A0ABQ2L4A0_9BACL</name>
<proteinExistence type="predicted"/>
<feature type="compositionally biased region" description="Basic and acidic residues" evidence="1">
    <location>
        <begin position="71"/>
        <end position="87"/>
    </location>
</feature>
<keyword evidence="2" id="KW-0472">Membrane</keyword>
<dbReference type="RefSeq" id="WP_018978786.1">
    <property type="nucleotide sequence ID" value="NZ_BMLN01000005.1"/>
</dbReference>
<keyword evidence="2" id="KW-1133">Transmembrane helix</keyword>
<evidence type="ECO:0000313" key="3">
    <source>
        <dbReference type="EMBL" id="GGO00080.1"/>
    </source>
</evidence>
<gene>
    <name evidence="3" type="ORF">GCM10010969_20880</name>
</gene>